<dbReference type="InterPro" id="IPR057666">
    <property type="entry name" value="DrpA_SLOG"/>
</dbReference>
<evidence type="ECO:0000313" key="5">
    <source>
        <dbReference type="Proteomes" id="UP000778578"/>
    </source>
</evidence>
<evidence type="ECO:0000256" key="2">
    <source>
        <dbReference type="SAM" id="MobiDB-lite"/>
    </source>
</evidence>
<reference evidence="4 5" key="1">
    <citation type="submission" date="2021-08" db="EMBL/GenBank/DDBJ databases">
        <title>WGS of actinomycetes from Thailand.</title>
        <authorList>
            <person name="Thawai C."/>
        </authorList>
    </citation>
    <scope>NUCLEOTIDE SEQUENCE [LARGE SCALE GENOMIC DNA]</scope>
    <source>
        <strain evidence="4 5">PLK6-54</strain>
    </source>
</reference>
<evidence type="ECO:0000313" key="4">
    <source>
        <dbReference type="EMBL" id="MBY8879464.1"/>
    </source>
</evidence>
<comment type="caution">
    <text evidence="4">The sequence shown here is derived from an EMBL/GenBank/DDBJ whole genome shotgun (WGS) entry which is preliminary data.</text>
</comment>
<gene>
    <name evidence="4" type="ORF">K7862_17740</name>
</gene>
<comment type="similarity">
    <text evidence="1">Belongs to the DprA/Smf family.</text>
</comment>
<feature type="region of interest" description="Disordered" evidence="2">
    <location>
        <begin position="128"/>
        <end position="187"/>
    </location>
</feature>
<dbReference type="EMBL" id="JAINZZ010000020">
    <property type="protein sequence ID" value="MBY8879464.1"/>
    <property type="molecule type" value="Genomic_DNA"/>
</dbReference>
<dbReference type="Pfam" id="PF02481">
    <property type="entry name" value="DNA_processg_A"/>
    <property type="match status" value="1"/>
</dbReference>
<evidence type="ECO:0000259" key="3">
    <source>
        <dbReference type="Pfam" id="PF02481"/>
    </source>
</evidence>
<dbReference type="PANTHER" id="PTHR43022">
    <property type="entry name" value="PROTEIN SMF"/>
    <property type="match status" value="1"/>
</dbReference>
<name>A0ABS7QCE6_9ACTN</name>
<protein>
    <submittedName>
        <fullName evidence="4">DNA-processing protein DprA</fullName>
    </submittedName>
</protein>
<dbReference type="InterPro" id="IPR036390">
    <property type="entry name" value="WH_DNA-bd_sf"/>
</dbReference>
<keyword evidence="5" id="KW-1185">Reference proteome</keyword>
<evidence type="ECO:0000256" key="1">
    <source>
        <dbReference type="ARBA" id="ARBA00006525"/>
    </source>
</evidence>
<dbReference type="SUPFAM" id="SSF102405">
    <property type="entry name" value="MCP/YpsA-like"/>
    <property type="match status" value="1"/>
</dbReference>
<dbReference type="InterPro" id="IPR003488">
    <property type="entry name" value="DprA"/>
</dbReference>
<dbReference type="SUPFAM" id="SSF46785">
    <property type="entry name" value="Winged helix' DNA-binding domain"/>
    <property type="match status" value="1"/>
</dbReference>
<dbReference type="PANTHER" id="PTHR43022:SF1">
    <property type="entry name" value="PROTEIN SMF"/>
    <property type="match status" value="1"/>
</dbReference>
<sequence length="366" mass="38984">MDDRREPGLIKGGRQLLLQILQAVEPTRLHLDAEIRLPQDQIRFGTPVPSAEVERDTGASELRAGNQLGADDHEVVVRLGPEEVPLRLPEVQGLGALQGPDDVVERLQDGPSEARGVVAIFRGVEKIPQGMGGGSGTHPGRERGKEVRRVHRCPSRSCRRSDAARQPSHTTSVAQTTAGSFQPSAPTRITMASPLDLVQRRFVLRNRVIAALTRGTVVVEARYRSGSLITARRATALGRITIGVPGPCTSGLSEGVHELLRKDAVVVTDAAEVLEMVGEIGADLAPVRRGAALPRDRLPAATARVLEALPGHGTATAEDLAAAAGAGVPDTLGRLHELRALGFVERTDTGWMLVRTAHEGRPGRTG</sequence>
<organism evidence="4 5">
    <name type="scientific">Actinacidiphila acidipaludis</name>
    <dbReference type="NCBI Taxonomy" id="2873382"/>
    <lineage>
        <taxon>Bacteria</taxon>
        <taxon>Bacillati</taxon>
        <taxon>Actinomycetota</taxon>
        <taxon>Actinomycetes</taxon>
        <taxon>Kitasatosporales</taxon>
        <taxon>Streptomycetaceae</taxon>
        <taxon>Actinacidiphila</taxon>
    </lineage>
</organism>
<accession>A0ABS7QCE6</accession>
<feature type="compositionally biased region" description="Basic residues" evidence="2">
    <location>
        <begin position="148"/>
        <end position="158"/>
    </location>
</feature>
<proteinExistence type="inferred from homology"/>
<dbReference type="Proteomes" id="UP000778578">
    <property type="component" value="Unassembled WGS sequence"/>
</dbReference>
<feature type="compositionally biased region" description="Polar residues" evidence="2">
    <location>
        <begin position="167"/>
        <end position="187"/>
    </location>
</feature>
<dbReference type="Gene3D" id="3.40.50.450">
    <property type="match status" value="1"/>
</dbReference>
<feature type="domain" description="Smf/DprA SLOG" evidence="3">
    <location>
        <begin position="198"/>
        <end position="277"/>
    </location>
</feature>